<feature type="transmembrane region" description="Helical" evidence="1">
    <location>
        <begin position="32"/>
        <end position="51"/>
    </location>
</feature>
<dbReference type="PATRIC" id="fig|698759.3.peg.9176"/>
<reference evidence="2 3" key="1">
    <citation type="submission" date="2012-11" db="EMBL/GenBank/DDBJ databases">
        <authorList>
            <person name="Huguet-Tapia J.C."/>
            <person name="Durkin A.S."/>
            <person name="Pettis G.S."/>
            <person name="Badger J.H."/>
        </authorList>
    </citation>
    <scope>NUCLEOTIDE SEQUENCE [LARGE SCALE GENOMIC DNA]</scope>
    <source>
        <strain evidence="2 3">91-03</strain>
    </source>
</reference>
<name>L1KI66_9ACTN</name>
<protein>
    <submittedName>
        <fullName evidence="2">Uncharacterized protein</fullName>
    </submittedName>
</protein>
<evidence type="ECO:0000313" key="2">
    <source>
        <dbReference type="EMBL" id="EKX60093.1"/>
    </source>
</evidence>
<dbReference type="OrthoDB" id="4323110at2"/>
<accession>L1KI66</accession>
<evidence type="ECO:0000313" key="3">
    <source>
        <dbReference type="Proteomes" id="UP000010411"/>
    </source>
</evidence>
<keyword evidence="1" id="KW-0812">Transmembrane</keyword>
<organism evidence="2 3">
    <name type="scientific">Streptomyces ipomoeae 91-03</name>
    <dbReference type="NCBI Taxonomy" id="698759"/>
    <lineage>
        <taxon>Bacteria</taxon>
        <taxon>Bacillati</taxon>
        <taxon>Actinomycetota</taxon>
        <taxon>Actinomycetes</taxon>
        <taxon>Kitasatosporales</taxon>
        <taxon>Streptomycetaceae</taxon>
        <taxon>Streptomyces</taxon>
    </lineage>
</organism>
<dbReference type="GeneID" id="301703414"/>
<dbReference type="RefSeq" id="WP_009343632.1">
    <property type="nucleotide sequence ID" value="NZ_AEJC01000678.1"/>
</dbReference>
<dbReference type="AlphaFoldDB" id="L1KI66"/>
<dbReference type="EMBL" id="AEJC01000678">
    <property type="protein sequence ID" value="EKX60093.1"/>
    <property type="molecule type" value="Genomic_DNA"/>
</dbReference>
<dbReference type="Proteomes" id="UP000010411">
    <property type="component" value="Unassembled WGS sequence"/>
</dbReference>
<keyword evidence="1" id="KW-1133">Transmembrane helix</keyword>
<gene>
    <name evidence="2" type="ORF">STRIP9103_04650</name>
</gene>
<comment type="caution">
    <text evidence="2">The sequence shown here is derived from an EMBL/GenBank/DDBJ whole genome shotgun (WGS) entry which is preliminary data.</text>
</comment>
<proteinExistence type="predicted"/>
<keyword evidence="1" id="KW-0472">Membrane</keyword>
<evidence type="ECO:0000256" key="1">
    <source>
        <dbReference type="SAM" id="Phobius"/>
    </source>
</evidence>
<sequence length="56" mass="5953">MALIHMAFLFYAALMAPLCVKVADASSWKIGWTMATALVFFPLALLIASGIPPGDV</sequence>
<keyword evidence="3" id="KW-1185">Reference proteome</keyword>